<dbReference type="SUPFAM" id="SSF53474">
    <property type="entry name" value="alpha/beta-Hydrolases"/>
    <property type="match status" value="1"/>
</dbReference>
<dbReference type="Pfam" id="PF00975">
    <property type="entry name" value="Thioesterase"/>
    <property type="match status" value="1"/>
</dbReference>
<comment type="similarity">
    <text evidence="1">Belongs to the thioesterase family.</text>
</comment>
<dbReference type="InterPro" id="IPR001031">
    <property type="entry name" value="Thioesterase"/>
</dbReference>
<sequence>MALSPWIDPHELIDQAPLRLICFNSAGTGSTLFRQWNQRLGGRINALGVQLPGRESRFAEPPAREVASLVEAMGPALAPLFAQPSALLGHSYGALLAFELARWLRRHGAGAPLHLIVAARPAPQLPFGYRKTYHLPEAEFIEVLRRYGGTQDSILANREALRFFLPLIRADLEANTEYRYQDEPPLDCPISGWRGADDPVCSEAELLAWAAQSRAGFRSVQFDGAHFFLHQTEAVLARLSDELATGATLAA</sequence>
<dbReference type="Gene3D" id="3.40.50.1820">
    <property type="entry name" value="alpha/beta hydrolase"/>
    <property type="match status" value="1"/>
</dbReference>
<accession>A0ABV8MWV9</accession>
<comment type="caution">
    <text evidence="3">The sequence shown here is derived from an EMBL/GenBank/DDBJ whole genome shotgun (WGS) entry which is preliminary data.</text>
</comment>
<protein>
    <submittedName>
        <fullName evidence="3">Thioesterase II family protein</fullName>
    </submittedName>
</protein>
<evidence type="ECO:0000313" key="4">
    <source>
        <dbReference type="Proteomes" id="UP001595791"/>
    </source>
</evidence>
<gene>
    <name evidence="3" type="ORF">ACFOW7_19030</name>
</gene>
<dbReference type="PANTHER" id="PTHR11487:SF0">
    <property type="entry name" value="S-ACYL FATTY ACID SYNTHASE THIOESTERASE, MEDIUM CHAIN"/>
    <property type="match status" value="1"/>
</dbReference>
<proteinExistence type="inferred from homology"/>
<feature type="domain" description="Thioesterase" evidence="2">
    <location>
        <begin position="19"/>
        <end position="241"/>
    </location>
</feature>
<reference evidence="4" key="1">
    <citation type="journal article" date="2019" name="Int. J. Syst. Evol. Microbiol.">
        <title>The Global Catalogue of Microorganisms (GCM) 10K type strain sequencing project: providing services to taxonomists for standard genome sequencing and annotation.</title>
        <authorList>
            <consortium name="The Broad Institute Genomics Platform"/>
            <consortium name="The Broad Institute Genome Sequencing Center for Infectious Disease"/>
            <person name="Wu L."/>
            <person name="Ma J."/>
        </authorList>
    </citation>
    <scope>NUCLEOTIDE SEQUENCE [LARGE SCALE GENOMIC DNA]</scope>
    <source>
        <strain evidence="4">LMG 29894</strain>
    </source>
</reference>
<keyword evidence="4" id="KW-1185">Reference proteome</keyword>
<evidence type="ECO:0000313" key="3">
    <source>
        <dbReference type="EMBL" id="MFC4161435.1"/>
    </source>
</evidence>
<dbReference type="PANTHER" id="PTHR11487">
    <property type="entry name" value="THIOESTERASE"/>
    <property type="match status" value="1"/>
</dbReference>
<dbReference type="InterPro" id="IPR012223">
    <property type="entry name" value="TEII"/>
</dbReference>
<dbReference type="EMBL" id="JBHSBU010000001">
    <property type="protein sequence ID" value="MFC4161435.1"/>
    <property type="molecule type" value="Genomic_DNA"/>
</dbReference>
<dbReference type="Proteomes" id="UP001595791">
    <property type="component" value="Unassembled WGS sequence"/>
</dbReference>
<evidence type="ECO:0000256" key="1">
    <source>
        <dbReference type="ARBA" id="ARBA00007169"/>
    </source>
</evidence>
<evidence type="ECO:0000259" key="2">
    <source>
        <dbReference type="Pfam" id="PF00975"/>
    </source>
</evidence>
<organism evidence="3 4">
    <name type="scientific">Chitinimonas lacunae</name>
    <dbReference type="NCBI Taxonomy" id="1963018"/>
    <lineage>
        <taxon>Bacteria</taxon>
        <taxon>Pseudomonadati</taxon>
        <taxon>Pseudomonadota</taxon>
        <taxon>Betaproteobacteria</taxon>
        <taxon>Neisseriales</taxon>
        <taxon>Chitinibacteraceae</taxon>
        <taxon>Chitinimonas</taxon>
    </lineage>
</organism>
<name>A0ABV8MWV9_9NEIS</name>
<dbReference type="RefSeq" id="WP_378167373.1">
    <property type="nucleotide sequence ID" value="NZ_JBHSBU010000001.1"/>
</dbReference>
<dbReference type="InterPro" id="IPR029058">
    <property type="entry name" value="AB_hydrolase_fold"/>
</dbReference>